<evidence type="ECO:0000256" key="1">
    <source>
        <dbReference type="SAM" id="Phobius"/>
    </source>
</evidence>
<keyword evidence="3" id="KW-1185">Reference proteome</keyword>
<feature type="transmembrane region" description="Helical" evidence="1">
    <location>
        <begin position="38"/>
        <end position="61"/>
    </location>
</feature>
<keyword evidence="1" id="KW-0812">Transmembrane</keyword>
<name>A0A8D5U7R3_9CREN</name>
<evidence type="ECO:0000313" key="2">
    <source>
        <dbReference type="EMBL" id="BCU70356.1"/>
    </source>
</evidence>
<reference evidence="2 3" key="1">
    <citation type="submission" date="2021-04" db="EMBL/GenBank/DDBJ databases">
        <title>Complete genome sequence of Stygiolobus sp. KN-1.</title>
        <authorList>
            <person name="Nakamura K."/>
            <person name="Sakai H."/>
            <person name="Kurosawa N."/>
        </authorList>
    </citation>
    <scope>NUCLEOTIDE SEQUENCE [LARGE SCALE GENOMIC DNA]</scope>
    <source>
        <strain evidence="2 3">KN-1</strain>
    </source>
</reference>
<accession>A0A8D5U7R3</accession>
<dbReference type="GeneID" id="66163370"/>
<dbReference type="KEGG" id="csty:KN1_16530"/>
<keyword evidence="1" id="KW-0472">Membrane</keyword>
<proteinExistence type="predicted"/>
<keyword evidence="1" id="KW-1133">Transmembrane helix</keyword>
<sequence length="182" mass="20123">MKLQYEIPVAIGLWWIPVIGPALFGLIDAFIERDLRRGLVSTFISSVLASSLYIFVSVYVIKAPILGNILPVFTMILSIVGIVISMLTVYLLLSRITVTSVSNNGIYTEFYSSSIDDAKAKVENFISGLGINLSDCPSPSLELSEDKIKTTMDCNGVKIQYEVTEELKGKYKVKMWIKNNAG</sequence>
<organism evidence="2 3">
    <name type="scientific">Stygiolobus caldivivus</name>
    <dbReference type="NCBI Taxonomy" id="2824673"/>
    <lineage>
        <taxon>Archaea</taxon>
        <taxon>Thermoproteota</taxon>
        <taxon>Thermoprotei</taxon>
        <taxon>Sulfolobales</taxon>
        <taxon>Sulfolobaceae</taxon>
        <taxon>Stygiolobus</taxon>
    </lineage>
</organism>
<dbReference type="RefSeq" id="WP_221286925.1">
    <property type="nucleotide sequence ID" value="NZ_AP024597.1"/>
</dbReference>
<feature type="transmembrane region" description="Helical" evidence="1">
    <location>
        <begin position="73"/>
        <end position="93"/>
    </location>
</feature>
<dbReference type="AlphaFoldDB" id="A0A8D5U7R3"/>
<protein>
    <submittedName>
        <fullName evidence="2">Uncharacterized protein</fullName>
    </submittedName>
</protein>
<evidence type="ECO:0000313" key="3">
    <source>
        <dbReference type="Proteomes" id="UP000825123"/>
    </source>
</evidence>
<dbReference type="EMBL" id="AP024597">
    <property type="protein sequence ID" value="BCU70356.1"/>
    <property type="molecule type" value="Genomic_DNA"/>
</dbReference>
<feature type="transmembrane region" description="Helical" evidence="1">
    <location>
        <begin position="12"/>
        <end position="31"/>
    </location>
</feature>
<gene>
    <name evidence="2" type="ORF">KN1_16530</name>
</gene>
<dbReference type="Proteomes" id="UP000825123">
    <property type="component" value="Chromosome"/>
</dbReference>